<evidence type="ECO:0000256" key="1">
    <source>
        <dbReference type="SAM" id="Coils"/>
    </source>
</evidence>
<name>A0A397J1N1_9GLOM</name>
<keyword evidence="1" id="KW-0175">Coiled coil</keyword>
<sequence>MSDSYSIEDNFEQLVLHLLFSANAVVSRSKSSLGHMKAVSRAAECKHPYSLIQVNRTYEIIAFFDTKVYLAIEELISWDSTTALQLLFNTKTLMHQLDSVYLWAFFRFHPRATLEDNVVIDIICFNVGPEELVNQEVLKEIRELQNNFKKLVQENKDLKESNKDLKKSNKELHKDILTYEVQTQWSCYYYNSKNKLFYNNFQSLTKYQNTPDVPGVMTYLLSRDLSNWDSQDIPNPKMKTEKFYLPYNTTY</sequence>
<protein>
    <submittedName>
        <fullName evidence="2">Uncharacterized protein</fullName>
    </submittedName>
</protein>
<keyword evidence="3" id="KW-1185">Reference proteome</keyword>
<evidence type="ECO:0000313" key="2">
    <source>
        <dbReference type="EMBL" id="RHZ80588.1"/>
    </source>
</evidence>
<feature type="coiled-coil region" evidence="1">
    <location>
        <begin position="134"/>
        <end position="175"/>
    </location>
</feature>
<reference evidence="2 3" key="1">
    <citation type="submission" date="2018-08" db="EMBL/GenBank/DDBJ databases">
        <title>Genome and evolution of the arbuscular mycorrhizal fungus Diversispora epigaea (formerly Glomus versiforme) and its bacterial endosymbionts.</title>
        <authorList>
            <person name="Sun X."/>
            <person name="Fei Z."/>
            <person name="Harrison M."/>
        </authorList>
    </citation>
    <scope>NUCLEOTIDE SEQUENCE [LARGE SCALE GENOMIC DNA]</scope>
    <source>
        <strain evidence="2 3">IT104</strain>
    </source>
</reference>
<proteinExistence type="predicted"/>
<comment type="caution">
    <text evidence="2">The sequence shown here is derived from an EMBL/GenBank/DDBJ whole genome shotgun (WGS) entry which is preliminary data.</text>
</comment>
<gene>
    <name evidence="2" type="ORF">Glove_134g270</name>
</gene>
<organism evidence="2 3">
    <name type="scientific">Diversispora epigaea</name>
    <dbReference type="NCBI Taxonomy" id="1348612"/>
    <lineage>
        <taxon>Eukaryota</taxon>
        <taxon>Fungi</taxon>
        <taxon>Fungi incertae sedis</taxon>
        <taxon>Mucoromycota</taxon>
        <taxon>Glomeromycotina</taxon>
        <taxon>Glomeromycetes</taxon>
        <taxon>Diversisporales</taxon>
        <taxon>Diversisporaceae</taxon>
        <taxon>Diversispora</taxon>
    </lineage>
</organism>
<dbReference type="Proteomes" id="UP000266861">
    <property type="component" value="Unassembled WGS sequence"/>
</dbReference>
<accession>A0A397J1N1</accession>
<dbReference type="EMBL" id="PQFF01000125">
    <property type="protein sequence ID" value="RHZ80588.1"/>
    <property type="molecule type" value="Genomic_DNA"/>
</dbReference>
<dbReference type="AlphaFoldDB" id="A0A397J1N1"/>
<evidence type="ECO:0000313" key="3">
    <source>
        <dbReference type="Proteomes" id="UP000266861"/>
    </source>
</evidence>